<dbReference type="InterPro" id="IPR029063">
    <property type="entry name" value="SAM-dependent_MTases_sf"/>
</dbReference>
<sequence length="790" mass="91301">MLDFDFSLLDNKDFKEDSVREDIIAPLLKELGFESKKSQEGLTLKRSVKLTSDTILGSNKSIKSKDLIIPDYVLYIDGKPHCVLDAKKPNVDINSKSKSERQAFYYAINPKMQSPFYALCNGRSLTLYQTSNQELILEIDLNTELNSKFELLKQYLITPIASLRQDISSDNKKPKKSDDWYLSRSLPKRIEIPKKQAKARHYGCTMYFTRQSWDIVTLNIRNFTDEGDIVLDPFGGSGVTAIESMMNNRFGIHTDLNPLSVFMTKALSSQVDLGDLYDLGEEILSEFEKLKPKNEKEAKAILENAKYFPNAINKEFGNTASVKKQEEILWIPKDEILPKGSDVDSVLKLFSPTQLVELAILRKLIMRKTTKNKEMRYSLFLAFYNAITRCNLTFHRAKSLPNGGDSGVFRYYRYRIAKEPEFLDIGNHFRSKFKRVIKGKQELQYSPYFYNSYFYPLNKTIKNREEAINGEKIFQADATNLKEINDKSIDYIYTDPPYGAKIPYLDLSAMWNAWLDFSVDKKLREKECIEKGSLNKSRDEYISLMKNSIKEMYRVLKFNRWLSFVFQHQDPQLWQLLVDAAEEVGFEYVGSVRQDNGKKTFKKIQNPATVLSGQLILHFKKVDNPKTRIKNKVGDTFELVLNNVEALIARDNGATLEEINSELETRGLELGFLHELGEMFKDLTAFINQNFDYDSSSGKYHIRQGQKFKSQIDIKVRAKYFILSFLRGAERRNEKSTFDDICLEVIPLLKNGITPDEEYIKDILEEVAIPNKTTGEWKLKTSDPKLFDDI</sequence>
<evidence type="ECO:0000313" key="6">
    <source>
        <dbReference type="EMBL" id="TXJ20363.1"/>
    </source>
</evidence>
<dbReference type="GO" id="GO:0008170">
    <property type="term" value="F:N-methyltransferase activity"/>
    <property type="evidence" value="ECO:0007669"/>
    <property type="project" value="InterPro"/>
</dbReference>
<dbReference type="InterPro" id="IPR002941">
    <property type="entry name" value="DNA_methylase_N4/N6"/>
</dbReference>
<reference evidence="6 7" key="1">
    <citation type="journal article" date="1992" name="Lakartidningen">
        <title>[Penicillin V and not amoxicillin is the first choice preparation in acute otitis].</title>
        <authorList>
            <person name="Kamme C."/>
            <person name="Lundgren K."/>
            <person name="Prellner K."/>
        </authorList>
    </citation>
    <scope>NUCLEOTIDE SEQUENCE [LARGE SCALE GENOMIC DNA]</scope>
    <source>
        <strain evidence="6 7">513A</strain>
    </source>
</reference>
<comment type="caution">
    <text evidence="6">The sequence shown here is derived from an EMBL/GenBank/DDBJ whole genome shotgun (WGS) entry which is preliminary data.</text>
</comment>
<dbReference type="RefSeq" id="WP_147738560.1">
    <property type="nucleotide sequence ID" value="NZ_SAXU01000001.1"/>
</dbReference>
<dbReference type="AlphaFoldDB" id="A0A5C8D5Q5"/>
<evidence type="ECO:0000256" key="1">
    <source>
        <dbReference type="ARBA" id="ARBA00006594"/>
    </source>
</evidence>
<comment type="similarity">
    <text evidence="1">Belongs to the N(4)/N(6)-methyltransferase family.</text>
</comment>
<dbReference type="InterPro" id="IPR007409">
    <property type="entry name" value="Restrct_endonuc_type1_HsdR_N"/>
</dbReference>
<evidence type="ECO:0000259" key="4">
    <source>
        <dbReference type="Pfam" id="PF01555"/>
    </source>
</evidence>
<dbReference type="GO" id="GO:0005524">
    <property type="term" value="F:ATP binding"/>
    <property type="evidence" value="ECO:0007669"/>
    <property type="project" value="UniProtKB-KW"/>
</dbReference>
<feature type="domain" description="Restriction endonuclease type I HsdR N-terminal" evidence="5">
    <location>
        <begin position="62"/>
        <end position="133"/>
    </location>
</feature>
<dbReference type="GO" id="GO:0032259">
    <property type="term" value="P:methylation"/>
    <property type="evidence" value="ECO:0007669"/>
    <property type="project" value="UniProtKB-KW"/>
</dbReference>
<evidence type="ECO:0000313" key="7">
    <source>
        <dbReference type="Proteomes" id="UP000324638"/>
    </source>
</evidence>
<organism evidence="6 7">
    <name type="scientific">Brachyspira aalborgi</name>
    <dbReference type="NCBI Taxonomy" id="29522"/>
    <lineage>
        <taxon>Bacteria</taxon>
        <taxon>Pseudomonadati</taxon>
        <taxon>Spirochaetota</taxon>
        <taxon>Spirochaetia</taxon>
        <taxon>Brachyspirales</taxon>
        <taxon>Brachyspiraceae</taxon>
        <taxon>Brachyspira</taxon>
    </lineage>
</organism>
<evidence type="ECO:0000256" key="3">
    <source>
        <dbReference type="ARBA" id="ARBA00022679"/>
    </source>
</evidence>
<dbReference type="GO" id="GO:0009035">
    <property type="term" value="F:type I site-specific deoxyribonuclease activity"/>
    <property type="evidence" value="ECO:0007669"/>
    <property type="project" value="UniProtKB-EC"/>
</dbReference>
<evidence type="ECO:0000256" key="2">
    <source>
        <dbReference type="ARBA" id="ARBA00022603"/>
    </source>
</evidence>
<accession>A0A5C8D5Q5</accession>
<dbReference type="InterPro" id="IPR002052">
    <property type="entry name" value="DNA_methylase_N6_adenine_CS"/>
</dbReference>
<dbReference type="Gene3D" id="3.40.50.150">
    <property type="entry name" value="Vaccinia Virus protein VP39"/>
    <property type="match status" value="2"/>
</dbReference>
<dbReference type="Proteomes" id="UP000324638">
    <property type="component" value="Unassembled WGS sequence"/>
</dbReference>
<proteinExistence type="inferred from homology"/>
<dbReference type="Pfam" id="PF04313">
    <property type="entry name" value="HSDR_N"/>
    <property type="match status" value="1"/>
</dbReference>
<name>A0A5C8D5Q5_9SPIR</name>
<dbReference type="Gene3D" id="3.90.1570.30">
    <property type="match status" value="1"/>
</dbReference>
<dbReference type="GO" id="GO:0009307">
    <property type="term" value="P:DNA restriction-modification system"/>
    <property type="evidence" value="ECO:0007669"/>
    <property type="project" value="UniProtKB-KW"/>
</dbReference>
<keyword evidence="2 6" id="KW-0489">Methyltransferase</keyword>
<dbReference type="EMBL" id="SAXU01000001">
    <property type="protein sequence ID" value="TXJ20363.1"/>
    <property type="molecule type" value="Genomic_DNA"/>
</dbReference>
<feature type="domain" description="DNA methylase N-4/N-6" evidence="4">
    <location>
        <begin position="170"/>
        <end position="257"/>
    </location>
</feature>
<evidence type="ECO:0000259" key="5">
    <source>
        <dbReference type="Pfam" id="PF04313"/>
    </source>
</evidence>
<protein>
    <submittedName>
        <fullName evidence="6">DNA methylase</fullName>
    </submittedName>
</protein>
<dbReference type="PROSITE" id="PS00092">
    <property type="entry name" value="N6_MTASE"/>
    <property type="match status" value="1"/>
</dbReference>
<dbReference type="GO" id="GO:0003677">
    <property type="term" value="F:DNA binding"/>
    <property type="evidence" value="ECO:0007669"/>
    <property type="project" value="UniProtKB-KW"/>
</dbReference>
<gene>
    <name evidence="6" type="ORF">EPJ79_04235</name>
</gene>
<dbReference type="Pfam" id="PF01555">
    <property type="entry name" value="N6_N4_Mtase"/>
    <property type="match status" value="1"/>
</dbReference>
<dbReference type="SUPFAM" id="SSF53335">
    <property type="entry name" value="S-adenosyl-L-methionine-dependent methyltransferases"/>
    <property type="match status" value="2"/>
</dbReference>
<keyword evidence="3" id="KW-0808">Transferase</keyword>